<accession>A0A177NGU0</accession>
<dbReference type="InterPro" id="IPR007712">
    <property type="entry name" value="RelE/ParE_toxin"/>
</dbReference>
<gene>
    <name evidence="2" type="ORF">A1507_11225</name>
</gene>
<dbReference type="InterPro" id="IPR052747">
    <property type="entry name" value="TA_system_RelE_toxin"/>
</dbReference>
<dbReference type="Proteomes" id="UP000077857">
    <property type="component" value="Unassembled WGS sequence"/>
</dbReference>
<evidence type="ECO:0008006" key="4">
    <source>
        <dbReference type="Google" id="ProtNLM"/>
    </source>
</evidence>
<dbReference type="EMBL" id="LUUJ01000070">
    <property type="protein sequence ID" value="OAI17072.1"/>
    <property type="molecule type" value="Genomic_DNA"/>
</dbReference>
<dbReference type="PANTHER" id="PTHR38813">
    <property type="match status" value="1"/>
</dbReference>
<dbReference type="AlphaFoldDB" id="A0A177NGU0"/>
<keyword evidence="1" id="KW-1277">Toxin-antitoxin system</keyword>
<proteinExistence type="predicted"/>
<comment type="caution">
    <text evidence="2">The sequence shown here is derived from an EMBL/GenBank/DDBJ whole genome shotgun (WGS) entry which is preliminary data.</text>
</comment>
<dbReference type="RefSeq" id="WP_064040314.1">
    <property type="nucleotide sequence ID" value="NZ_LUUJ01000070.1"/>
</dbReference>
<reference evidence="2 3" key="1">
    <citation type="submission" date="2016-03" db="EMBL/GenBank/DDBJ databases">
        <authorList>
            <person name="Ploux O."/>
        </authorList>
    </citation>
    <scope>NUCLEOTIDE SEQUENCE [LARGE SCALE GENOMIC DNA]</scope>
    <source>
        <strain evidence="2 3">R-45378</strain>
    </source>
</reference>
<dbReference type="InterPro" id="IPR035093">
    <property type="entry name" value="RelE/ParE_toxin_dom_sf"/>
</dbReference>
<sequence>MTAYTLKLHKQVKKFLQSLSPDWRARFLEKLEMLRQNPRAHSQLDIKPMQGAGEGVYRLRVGQYRLIYQIHDGELVIFLMTAGSRGDVYK</sequence>
<evidence type="ECO:0000313" key="2">
    <source>
        <dbReference type="EMBL" id="OAI17072.1"/>
    </source>
</evidence>
<dbReference type="Gene3D" id="3.30.2310.20">
    <property type="entry name" value="RelE-like"/>
    <property type="match status" value="1"/>
</dbReference>
<dbReference type="Pfam" id="PF05016">
    <property type="entry name" value="ParE_toxin"/>
    <property type="match status" value="1"/>
</dbReference>
<dbReference type="PANTHER" id="PTHR38813:SF1">
    <property type="entry name" value="TOXIN RELE1-RELATED"/>
    <property type="match status" value="1"/>
</dbReference>
<protein>
    <recommendedName>
        <fullName evidence="4">Plasmid stabilization protein</fullName>
    </recommendedName>
</protein>
<evidence type="ECO:0000256" key="1">
    <source>
        <dbReference type="ARBA" id="ARBA00022649"/>
    </source>
</evidence>
<organism evidence="2 3">
    <name type="scientific">Methylomonas koyamae</name>
    <dbReference type="NCBI Taxonomy" id="702114"/>
    <lineage>
        <taxon>Bacteria</taxon>
        <taxon>Pseudomonadati</taxon>
        <taxon>Pseudomonadota</taxon>
        <taxon>Gammaproteobacteria</taxon>
        <taxon>Methylococcales</taxon>
        <taxon>Methylococcaceae</taxon>
        <taxon>Methylomonas</taxon>
    </lineage>
</organism>
<dbReference type="NCBIfam" id="TIGR02385">
    <property type="entry name" value="RelE_StbE"/>
    <property type="match status" value="1"/>
</dbReference>
<name>A0A177NGU0_9GAMM</name>
<dbReference type="SUPFAM" id="SSF143011">
    <property type="entry name" value="RelE-like"/>
    <property type="match status" value="1"/>
</dbReference>
<evidence type="ECO:0000313" key="3">
    <source>
        <dbReference type="Proteomes" id="UP000077857"/>
    </source>
</evidence>
<dbReference type="OrthoDB" id="5570653at2"/>